<sequence>MISSVEERAKHEYKKERSSQLKTQLSGRGMGSSHAALSASSRAPQAVFLSARCSYATGRVFLVSSRLGSFQSSELQSDESHLSLPSVPPPGPT</sequence>
<reference evidence="2 3" key="1">
    <citation type="submission" date="2024-09" db="EMBL/GenBank/DDBJ databases">
        <title>Chromosome-scale assembly of Riccia fluitans.</title>
        <authorList>
            <person name="Paukszto L."/>
            <person name="Sawicki J."/>
            <person name="Karawczyk K."/>
            <person name="Piernik-Szablinska J."/>
            <person name="Szczecinska M."/>
            <person name="Mazdziarz M."/>
        </authorList>
    </citation>
    <scope>NUCLEOTIDE SEQUENCE [LARGE SCALE GENOMIC DNA]</scope>
    <source>
        <strain evidence="2">Rf_01</strain>
        <tissue evidence="2">Aerial parts of the thallus</tissue>
    </source>
</reference>
<feature type="region of interest" description="Disordered" evidence="1">
    <location>
        <begin position="1"/>
        <end position="37"/>
    </location>
</feature>
<organism evidence="2 3">
    <name type="scientific">Riccia fluitans</name>
    <dbReference type="NCBI Taxonomy" id="41844"/>
    <lineage>
        <taxon>Eukaryota</taxon>
        <taxon>Viridiplantae</taxon>
        <taxon>Streptophyta</taxon>
        <taxon>Embryophyta</taxon>
        <taxon>Marchantiophyta</taxon>
        <taxon>Marchantiopsida</taxon>
        <taxon>Marchantiidae</taxon>
        <taxon>Marchantiales</taxon>
        <taxon>Ricciaceae</taxon>
        <taxon>Riccia</taxon>
    </lineage>
</organism>
<evidence type="ECO:0000256" key="1">
    <source>
        <dbReference type="SAM" id="MobiDB-lite"/>
    </source>
</evidence>
<proteinExistence type="predicted"/>
<evidence type="ECO:0000313" key="2">
    <source>
        <dbReference type="EMBL" id="KAL2613340.1"/>
    </source>
</evidence>
<dbReference type="Proteomes" id="UP001605036">
    <property type="component" value="Unassembled WGS sequence"/>
</dbReference>
<accession>A0ABD1XWL4</accession>
<name>A0ABD1XWL4_9MARC</name>
<comment type="caution">
    <text evidence="2">The sequence shown here is derived from an EMBL/GenBank/DDBJ whole genome shotgun (WGS) entry which is preliminary data.</text>
</comment>
<protein>
    <submittedName>
        <fullName evidence="2">Uncharacterized protein</fullName>
    </submittedName>
</protein>
<feature type="region of interest" description="Disordered" evidence="1">
    <location>
        <begin position="72"/>
        <end position="93"/>
    </location>
</feature>
<evidence type="ECO:0000313" key="3">
    <source>
        <dbReference type="Proteomes" id="UP001605036"/>
    </source>
</evidence>
<dbReference type="EMBL" id="JBHFFA010000007">
    <property type="protein sequence ID" value="KAL2613340.1"/>
    <property type="molecule type" value="Genomic_DNA"/>
</dbReference>
<gene>
    <name evidence="2" type="ORF">R1flu_025032</name>
</gene>
<dbReference type="AlphaFoldDB" id="A0ABD1XWL4"/>
<feature type="compositionally biased region" description="Basic and acidic residues" evidence="1">
    <location>
        <begin position="1"/>
        <end position="19"/>
    </location>
</feature>
<keyword evidence="3" id="KW-1185">Reference proteome</keyword>